<dbReference type="FunFam" id="3.40.50.10810:FF:000005">
    <property type="entry name" value="Photoperiod-independent early flowering 1"/>
    <property type="match status" value="1"/>
</dbReference>
<dbReference type="SUPFAM" id="SSF52540">
    <property type="entry name" value="P-loop containing nucleoside triphosphate hydrolases"/>
    <property type="match status" value="2"/>
</dbReference>
<feature type="compositionally biased region" description="Low complexity" evidence="11">
    <location>
        <begin position="1034"/>
        <end position="1044"/>
    </location>
</feature>
<dbReference type="PANTHER" id="PTHR45685:SF1">
    <property type="entry name" value="HELICASE SRCAP"/>
    <property type="match status" value="1"/>
</dbReference>
<dbReference type="Pfam" id="PF00176">
    <property type="entry name" value="SNF2-rel_dom"/>
    <property type="match status" value="1"/>
</dbReference>
<dbReference type="CDD" id="cd18003">
    <property type="entry name" value="DEXQc_SRCAP"/>
    <property type="match status" value="1"/>
</dbReference>
<feature type="domain" description="Helicase C-terminal" evidence="13">
    <location>
        <begin position="1239"/>
        <end position="1396"/>
    </location>
</feature>
<feature type="domain" description="HSA" evidence="14">
    <location>
        <begin position="207"/>
        <end position="287"/>
    </location>
</feature>
<dbReference type="InterPro" id="IPR001650">
    <property type="entry name" value="Helicase_C-like"/>
</dbReference>
<dbReference type="InterPro" id="IPR000330">
    <property type="entry name" value="SNF2_N"/>
</dbReference>
<dbReference type="GO" id="GO:0006338">
    <property type="term" value="P:chromatin remodeling"/>
    <property type="evidence" value="ECO:0007669"/>
    <property type="project" value="TreeGrafter"/>
</dbReference>
<reference evidence="16" key="3">
    <citation type="submission" date="2019-12" db="UniProtKB">
        <authorList>
            <consortium name="WormBaseParasite"/>
        </authorList>
    </citation>
    <scope>IDENTIFICATION</scope>
</reference>
<evidence type="ECO:0000313" key="15">
    <source>
        <dbReference type="Proteomes" id="UP000046395"/>
    </source>
</evidence>
<feature type="compositionally biased region" description="Polar residues" evidence="11">
    <location>
        <begin position="335"/>
        <end position="352"/>
    </location>
</feature>
<dbReference type="SMART" id="SM00487">
    <property type="entry name" value="DEXDc"/>
    <property type="match status" value="1"/>
</dbReference>
<feature type="compositionally biased region" description="Basic and acidic residues" evidence="11">
    <location>
        <begin position="372"/>
        <end position="383"/>
    </location>
</feature>
<keyword evidence="3" id="KW-0547">Nucleotide-binding</keyword>
<dbReference type="Pfam" id="PF00271">
    <property type="entry name" value="Helicase_C"/>
    <property type="match status" value="1"/>
</dbReference>
<dbReference type="InterPro" id="IPR014001">
    <property type="entry name" value="Helicase_ATP-bd"/>
</dbReference>
<evidence type="ECO:0000259" key="13">
    <source>
        <dbReference type="PROSITE" id="PS51194"/>
    </source>
</evidence>
<dbReference type="PANTHER" id="PTHR45685">
    <property type="entry name" value="HELICASE SRCAP-RELATED"/>
    <property type="match status" value="1"/>
</dbReference>
<evidence type="ECO:0000256" key="8">
    <source>
        <dbReference type="ARBA" id="ARBA00023125"/>
    </source>
</evidence>
<evidence type="ECO:0000256" key="11">
    <source>
        <dbReference type="SAM" id="MobiDB-lite"/>
    </source>
</evidence>
<feature type="compositionally biased region" description="Low complexity" evidence="11">
    <location>
        <begin position="392"/>
        <end position="420"/>
    </location>
</feature>
<feature type="domain" description="Helicase ATP-binding" evidence="12">
    <location>
        <begin position="495"/>
        <end position="660"/>
    </location>
</feature>
<dbReference type="WBParaSite" id="TMUE_2000008206.1">
    <property type="protein sequence ID" value="TMUE_2000008206.1"/>
    <property type="gene ID" value="WBGene00288918"/>
</dbReference>
<evidence type="ECO:0000256" key="1">
    <source>
        <dbReference type="ARBA" id="ARBA00004123"/>
    </source>
</evidence>
<feature type="region of interest" description="Disordered" evidence="11">
    <location>
        <begin position="135"/>
        <end position="163"/>
    </location>
</feature>
<dbReference type="InterPro" id="IPR027417">
    <property type="entry name" value="P-loop_NTPase"/>
</dbReference>
<evidence type="ECO:0000256" key="5">
    <source>
        <dbReference type="ARBA" id="ARBA00022806"/>
    </source>
</evidence>
<keyword evidence="4" id="KW-0378">Hydrolase</keyword>
<evidence type="ECO:0000256" key="10">
    <source>
        <dbReference type="SAM" id="Coils"/>
    </source>
</evidence>
<evidence type="ECO:0000256" key="6">
    <source>
        <dbReference type="ARBA" id="ARBA00022840"/>
    </source>
</evidence>
<dbReference type="SMART" id="SM00490">
    <property type="entry name" value="HELICc"/>
    <property type="match status" value="1"/>
</dbReference>
<dbReference type="GO" id="GO:0003677">
    <property type="term" value="F:DNA binding"/>
    <property type="evidence" value="ECO:0007669"/>
    <property type="project" value="UniProtKB-KW"/>
</dbReference>
<feature type="region of interest" description="Disordered" evidence="11">
    <location>
        <begin position="1023"/>
        <end position="1047"/>
    </location>
</feature>
<evidence type="ECO:0000259" key="14">
    <source>
        <dbReference type="PROSITE" id="PS51204"/>
    </source>
</evidence>
<sequence>MEEHSQTTSDSCCNTEETQQPTTSYADSAVSNDTANANDDLAEVREKADLINLQFKELLSSVVPALDELETWKCNFSEANVSAISMFIDLEYIIERMPKPFLDCPIRCENVESRIIESTGKLILKRGVKLIDIASSPKPPPSESSVELATGSSLKRKRTSLDGEPSTIKIGSLNSEKDAAAAIRQEASILRRINELRQMGRWSQSLLPKCSEPRRLKSYWDNFIAETCWMSKDFAEERKLKKFVGKKMTAACSKALRDKSERARRLLWERAKQKKRMSSQENKSLRQLWCQVDKTVAYRNDAIIKAKREKALNAHLNIILGEPEKNELTTSSYADRSVGTESGVTGDQVKQVSSKDRRNASKDSSRKRHKHLDSAKQRQRAELADSFAIMGPSDQSPSRSGSSGTESSTSDSETVDTVQTEAEPAKMSDDWIDYGKLQSADSAERQGQLTCIAEAAEKLQPKGHTLASIEEAVKIPFLLKHTLREYQQVGLHWLITLNRKGLNGILADEMGLGKTIQTIALLAHLACENCDWGPHLVVVPTSVLLNWEMEFKKWCPSFKILTYYGHLKERKEKRRGWCKDNNFHICITSYKLVVQDYATFRRRKWHYMILDEAQNIKNFKSMRWQVLLNFNSTRRLLLTGTPLQNSLMELWSLMHFLMPNVFQSHSDFREWFSNPLTNMIDGSVEFDEQLVKRLHKVLRPFLLRRLKSEVERQLPKKFEHVMMCELSKRQRYLYNEFMSRSSTQSQLATGNVISVIGILMQLRKVCNHPNLFEPRPVVSPYWMPPVSWHVPAICCDMHLGSVAKVPVWLRSTSWRKLMKTECRTLDTLTATQKEAVLVSSKVTPSSSSLGTPRFYQCFRATSRENCTRLCFDGPNPKQFRAELSPLKQCKVPLTATTKVGPNQVKLSGAMKVSTSYIRANLKVNDGAKKEVLLRLVRKTPMDGTALPLDPSMPKLALPIRIAENGIPCRALPNRLPTLVNSQPPVLNSIHNSPGVSIDQSVRPCPPLHPPEVDFYGPSSSSPVCKKAKYDDSSHFSPSSGSHSSAPELQTVSIGRLSGGQRSGSSNVDIARVETEAPMLTESFGSLREAVRHLLESERANPWLECDLHVEEELKAMKEHVEYIGQRRAHQSATCSVGHLENLVIPKKEMNFNFRERLVAHWQYARDRAAIFVPGVCTSCAEPVISRRFPYEETYEATLKMRCQESLKNILQPYREFVLSRSLLFPESSLIEYDCGKLHVLASILRQLQANGHRCLIFTQMARMLDILEIFLNHHGYKYLRLDGATGVERRQVLMERFNEDRRILCFILSTRSGGLGVNLTGADTVIFYDSDWNPTMDAQAQDRCHRIGQTRDVNIYRLICARTVEENILLKANQKRKLGELAIEDGCFRPNFLRETIREMFNFSENNPPASNGESITDGELQQAMTCAEDDTDVVAAKVASAEATFDREEFEENEEAQDKQCFDAFPGMEPHDPEIAKVDNEMKDMLCELRPVERFGLMNLSSRRQSQLFEELQETEDEVEQYRRSFAESRKQELELEKSRVQDVMEEQFQLTYDAQDEHCKMIAEDCSIMPIWDPPTPPLSDSEQCFLTVDDDMWGPYLRTPMGELPLCVDDVIQENVFMAEGLPSPISPLQEKQSLAGETTISRPKAGEVPGIKANGQLSAVLDRGSVADSSASDSVLEPLTNGSKLSSNHASSISKAKKVTDDQMVCYLADRLLTPNHGGTYHNTNVNWDHVSEAMAALTNCSISPRQCLTRWESHKPLRTQVNADLNQLVCSAVPAVDLCAEATTPTTQCSTISPTVNLGAQFGVPCTNCTGIISLSSAKEDGNAVYPLLSYDSYFGIAEEQKLDYEEFLKAIREYFEKYRKTVLADASKEVSKVSRFEEIDEEAYRVSMASSMISKLTFDPSVGGAHLTAPTDTDADTRVTPTKMASTQSCQPLPTTTTQSYMINLGTGLDVLVSECSTAVGQPVDSSTLTRSPSQFMRVKSTQLSSRSAATGGPRREVGQRATFMPIIAANHSYQQSQLQVRPKPVLPQARMRLSAHRAAFTPPVQQHQRMRSPSQLSSLRHVSLTGQSPIPASGRPISIRSIRPRQLNTLMTPAVSLSEPRNSPPQLRSIPSINMIMPCSSAKSLVDEICDSPGNHHNVNST</sequence>
<dbReference type="InterPro" id="IPR049730">
    <property type="entry name" value="SNF2/RAD54-like_C"/>
</dbReference>
<keyword evidence="8" id="KW-0238">DNA-binding</keyword>
<accession>A0A5S6QLJ5</accession>
<evidence type="ECO:0000256" key="7">
    <source>
        <dbReference type="ARBA" id="ARBA00022853"/>
    </source>
</evidence>
<evidence type="ECO:0000259" key="12">
    <source>
        <dbReference type="PROSITE" id="PS51192"/>
    </source>
</evidence>
<evidence type="ECO:0000256" key="2">
    <source>
        <dbReference type="ARBA" id="ARBA00009220"/>
    </source>
</evidence>
<reference evidence="15" key="1">
    <citation type="submission" date="2013-11" db="EMBL/GenBank/DDBJ databases">
        <authorList>
            <person name="Aslett M."/>
        </authorList>
    </citation>
    <scope>NUCLEOTIDE SEQUENCE [LARGE SCALE GENOMIC DNA]</scope>
    <source>
        <strain evidence="15">Edinburgh</strain>
    </source>
</reference>
<dbReference type="PROSITE" id="PS51192">
    <property type="entry name" value="HELICASE_ATP_BIND_1"/>
    <property type="match status" value="1"/>
</dbReference>
<keyword evidence="5" id="KW-0347">Helicase</keyword>
<dbReference type="GO" id="GO:0042393">
    <property type="term" value="F:histone binding"/>
    <property type="evidence" value="ECO:0007669"/>
    <property type="project" value="TreeGrafter"/>
</dbReference>
<comment type="similarity">
    <text evidence="2">Belongs to the SNF2/RAD54 helicase family. SWR1 subfamily.</text>
</comment>
<dbReference type="GO" id="GO:0000812">
    <property type="term" value="C:Swr1 complex"/>
    <property type="evidence" value="ECO:0007669"/>
    <property type="project" value="TreeGrafter"/>
</dbReference>
<dbReference type="WBParaSite" id="TMUE_2000008206.2">
    <property type="protein sequence ID" value="TMUE_2000008206.2"/>
    <property type="gene ID" value="WBGene00288918"/>
</dbReference>
<dbReference type="GO" id="GO:0004386">
    <property type="term" value="F:helicase activity"/>
    <property type="evidence" value="ECO:0007669"/>
    <property type="project" value="UniProtKB-KW"/>
</dbReference>
<keyword evidence="10" id="KW-0175">Coiled coil</keyword>
<protein>
    <submittedName>
        <fullName evidence="16">Helicase ssl-1</fullName>
    </submittedName>
</protein>
<dbReference type="SMART" id="SM00573">
    <property type="entry name" value="HSA"/>
    <property type="match status" value="1"/>
</dbReference>
<dbReference type="InterPro" id="IPR050520">
    <property type="entry name" value="INO80/SWR1_helicase"/>
</dbReference>
<keyword evidence="15" id="KW-1185">Reference proteome</keyword>
<dbReference type="Pfam" id="PF07529">
    <property type="entry name" value="HSA"/>
    <property type="match status" value="1"/>
</dbReference>
<dbReference type="PROSITE" id="PS51204">
    <property type="entry name" value="HSA"/>
    <property type="match status" value="1"/>
</dbReference>
<reference evidence="15" key="2">
    <citation type="submission" date="2014-03" db="EMBL/GenBank/DDBJ databases">
        <title>The whipworm genome and dual-species transcriptomics of an intimate host-pathogen interaction.</title>
        <authorList>
            <person name="Foth B.J."/>
            <person name="Tsai I.J."/>
            <person name="Reid A.J."/>
            <person name="Bancroft A.J."/>
            <person name="Nichol S."/>
            <person name="Tracey A."/>
            <person name="Holroyd N."/>
            <person name="Cotton J.A."/>
            <person name="Stanley E.J."/>
            <person name="Zarowiecki M."/>
            <person name="Liu J.Z."/>
            <person name="Huckvale T."/>
            <person name="Cooper P.J."/>
            <person name="Grencis R.K."/>
            <person name="Berriman M."/>
        </authorList>
    </citation>
    <scope>NUCLEOTIDE SEQUENCE [LARGE SCALE GENOMIC DNA]</scope>
    <source>
        <strain evidence="15">Edinburgh</strain>
    </source>
</reference>
<dbReference type="STRING" id="70415.A0A5S6QLJ5"/>
<dbReference type="Gene3D" id="1.20.120.850">
    <property type="entry name" value="SWI2/SNF2 ATPases, N-terminal domain"/>
    <property type="match status" value="1"/>
</dbReference>
<feature type="region of interest" description="Disordered" evidence="11">
    <location>
        <begin position="1"/>
        <end position="32"/>
    </location>
</feature>
<dbReference type="Proteomes" id="UP000046395">
    <property type="component" value="Unassembled WGS sequence"/>
</dbReference>
<dbReference type="Gene3D" id="3.40.50.300">
    <property type="entry name" value="P-loop containing nucleotide triphosphate hydrolases"/>
    <property type="match status" value="1"/>
</dbReference>
<keyword evidence="9" id="KW-0539">Nucleus</keyword>
<evidence type="ECO:0000256" key="9">
    <source>
        <dbReference type="ARBA" id="ARBA00023242"/>
    </source>
</evidence>
<feature type="compositionally biased region" description="Polar residues" evidence="11">
    <location>
        <begin position="1684"/>
        <end position="1698"/>
    </location>
</feature>
<dbReference type="InterPro" id="IPR038718">
    <property type="entry name" value="SNF2-like_sf"/>
</dbReference>
<feature type="region of interest" description="Disordered" evidence="11">
    <location>
        <begin position="1676"/>
        <end position="1698"/>
    </location>
</feature>
<feature type="region of interest" description="Disordered" evidence="11">
    <location>
        <begin position="335"/>
        <end position="431"/>
    </location>
</feature>
<feature type="compositionally biased region" description="Basic and acidic residues" evidence="11">
    <location>
        <begin position="353"/>
        <end position="364"/>
    </location>
</feature>
<dbReference type="Gene3D" id="3.40.50.10810">
    <property type="entry name" value="Tandem AAA-ATPase domain"/>
    <property type="match status" value="1"/>
</dbReference>
<keyword evidence="7" id="KW-0156">Chromatin regulator</keyword>
<name>A0A5S6QLJ5_TRIMR</name>
<feature type="coiled-coil region" evidence="10">
    <location>
        <begin position="1506"/>
        <end position="1545"/>
    </location>
</feature>
<dbReference type="CDD" id="cd18793">
    <property type="entry name" value="SF2_C_SNF"/>
    <property type="match status" value="1"/>
</dbReference>
<keyword evidence="6" id="KW-0067">ATP-binding</keyword>
<dbReference type="InterPro" id="IPR014012">
    <property type="entry name" value="HSA_dom"/>
</dbReference>
<evidence type="ECO:0000313" key="16">
    <source>
        <dbReference type="WBParaSite" id="TMUE_2000008206.1"/>
    </source>
</evidence>
<dbReference type="GO" id="GO:0005524">
    <property type="term" value="F:ATP binding"/>
    <property type="evidence" value="ECO:0007669"/>
    <property type="project" value="UniProtKB-KW"/>
</dbReference>
<proteinExistence type="inferred from homology"/>
<evidence type="ECO:0000256" key="3">
    <source>
        <dbReference type="ARBA" id="ARBA00022741"/>
    </source>
</evidence>
<dbReference type="GO" id="GO:0016887">
    <property type="term" value="F:ATP hydrolysis activity"/>
    <property type="evidence" value="ECO:0007669"/>
    <property type="project" value="TreeGrafter"/>
</dbReference>
<comment type="subcellular location">
    <subcellularLocation>
        <location evidence="1">Nucleus</location>
    </subcellularLocation>
</comment>
<dbReference type="PROSITE" id="PS51194">
    <property type="entry name" value="HELICASE_CTER"/>
    <property type="match status" value="1"/>
</dbReference>
<organism evidence="15 16">
    <name type="scientific">Trichuris muris</name>
    <name type="common">Mouse whipworm</name>
    <dbReference type="NCBI Taxonomy" id="70415"/>
    <lineage>
        <taxon>Eukaryota</taxon>
        <taxon>Metazoa</taxon>
        <taxon>Ecdysozoa</taxon>
        <taxon>Nematoda</taxon>
        <taxon>Enoplea</taxon>
        <taxon>Dorylaimia</taxon>
        <taxon>Trichinellida</taxon>
        <taxon>Trichuridae</taxon>
        <taxon>Trichuris</taxon>
    </lineage>
</organism>
<evidence type="ECO:0000256" key="4">
    <source>
        <dbReference type="ARBA" id="ARBA00022801"/>
    </source>
</evidence>